<evidence type="ECO:0000313" key="4">
    <source>
        <dbReference type="Proteomes" id="UP001295740"/>
    </source>
</evidence>
<evidence type="ECO:0000256" key="1">
    <source>
        <dbReference type="SAM" id="MobiDB-lite"/>
    </source>
</evidence>
<dbReference type="EMBL" id="CAUWAG010000012">
    <property type="protein sequence ID" value="CAJ2509634.1"/>
    <property type="molecule type" value="Genomic_DNA"/>
</dbReference>
<feature type="region of interest" description="Disordered" evidence="1">
    <location>
        <begin position="1"/>
        <end position="33"/>
    </location>
</feature>
<dbReference type="Proteomes" id="UP001295740">
    <property type="component" value="Unassembled WGS sequence"/>
</dbReference>
<proteinExistence type="predicted"/>
<feature type="domain" description="2EXR" evidence="2">
    <location>
        <begin position="40"/>
        <end position="109"/>
    </location>
</feature>
<dbReference type="InterPro" id="IPR045518">
    <property type="entry name" value="2EXR"/>
</dbReference>
<sequence>MGSPGLASQASPPVSNPEHAIATQSTNPDQEVSPEYGATFTFFPRLPIELRRMIWELAVASVDTPPAVVELYLEDNVARKASYCTRAELVYAPTALNVSHSNSEARDVIRTIEKKQNWTEATLPNGHGIPWGLHEKVLVLHYHEIMKEDLGQDVGWLIVEFLGNWPPAMGLIYDMQHVVVSMKAAYEAAVSADEQYRYSDIEITLVTFWGQMSNATRGEFRYEMLIDDYDTKEGLPTKFLETVTPVTPGVSEAQRDMMTITLRLFAEWDDAMKTREADGDPVDLKPPLPGERGFVTWAPASAEASPSGPSPARDNSQFLTIRLIPGAI</sequence>
<keyword evidence="4" id="KW-1185">Reference proteome</keyword>
<feature type="compositionally biased region" description="Polar residues" evidence="1">
    <location>
        <begin position="1"/>
        <end position="13"/>
    </location>
</feature>
<reference evidence="3" key="1">
    <citation type="submission" date="2023-10" db="EMBL/GenBank/DDBJ databases">
        <authorList>
            <person name="Hackl T."/>
        </authorList>
    </citation>
    <scope>NUCLEOTIDE SEQUENCE</scope>
</reference>
<dbReference type="Pfam" id="PF20150">
    <property type="entry name" value="2EXR"/>
    <property type="match status" value="1"/>
</dbReference>
<evidence type="ECO:0000259" key="2">
    <source>
        <dbReference type="Pfam" id="PF20150"/>
    </source>
</evidence>
<name>A0AAI8YM04_9PEZI</name>
<accession>A0AAI8YM04</accession>
<dbReference type="AlphaFoldDB" id="A0AAI8YM04"/>
<evidence type="ECO:0000313" key="3">
    <source>
        <dbReference type="EMBL" id="CAJ2509634.1"/>
    </source>
</evidence>
<organism evidence="3 4">
    <name type="scientific">Anthostomella pinea</name>
    <dbReference type="NCBI Taxonomy" id="933095"/>
    <lineage>
        <taxon>Eukaryota</taxon>
        <taxon>Fungi</taxon>
        <taxon>Dikarya</taxon>
        <taxon>Ascomycota</taxon>
        <taxon>Pezizomycotina</taxon>
        <taxon>Sordariomycetes</taxon>
        <taxon>Xylariomycetidae</taxon>
        <taxon>Xylariales</taxon>
        <taxon>Xylariaceae</taxon>
        <taxon>Anthostomella</taxon>
    </lineage>
</organism>
<protein>
    <submittedName>
        <fullName evidence="3">Uu.00g146600.m01.CDS01</fullName>
    </submittedName>
</protein>
<comment type="caution">
    <text evidence="3">The sequence shown here is derived from an EMBL/GenBank/DDBJ whole genome shotgun (WGS) entry which is preliminary data.</text>
</comment>
<gene>
    <name evidence="3" type="ORF">KHLLAP_LOCUS10102</name>
</gene>